<keyword evidence="2" id="KW-1185">Reference proteome</keyword>
<gene>
    <name evidence="1" type="ORF">CLM73_16140</name>
</gene>
<dbReference type="AlphaFoldDB" id="A0A2S0IGG0"/>
<dbReference type="EMBL" id="CP023270">
    <property type="protein sequence ID" value="AVJ31066.1"/>
    <property type="molecule type" value="Genomic_DNA"/>
</dbReference>
<evidence type="ECO:0008006" key="3">
    <source>
        <dbReference type="Google" id="ProtNLM"/>
    </source>
</evidence>
<dbReference type="OrthoDB" id="8649670at2"/>
<sequence>MKQVPQVVLSAPEAIQISFLNVQAWRSLEKAGPTADAMRRLSIAQTITPLQFIGHGLDKWSDSAHIPFDELSYFAGFGQSPSNVTYWGLKDKQAAAKFVDRLKQAEFKPVDGDVAGLMANGEPNKPDLTKATGQQPWRGTMGMPTFVLPLDTALVQAAGPTGMKTLSQTAPSVADSEIVAAAVAGLKEAVPADGGKIVQAAVISPVFGLQGVDPAKVLSGSPADLDSAKQKLQAAAASSGRGIPPYFGGIIADVQVKDAPAVVIALSYADCAVAQQAVDGVGAAWKQGMAAAVQADVKGRTVQAGKLCAAVVSLTAPKAENVGNPILSQIMNRYMQRDASVLQIGSSQQ</sequence>
<organism evidence="1 2">
    <name type="scientific">Achromobacter spanius</name>
    <dbReference type="NCBI Taxonomy" id="217203"/>
    <lineage>
        <taxon>Bacteria</taxon>
        <taxon>Pseudomonadati</taxon>
        <taxon>Pseudomonadota</taxon>
        <taxon>Betaproteobacteria</taxon>
        <taxon>Burkholderiales</taxon>
        <taxon>Alcaligenaceae</taxon>
        <taxon>Achromobacter</taxon>
    </lineage>
</organism>
<dbReference type="Proteomes" id="UP000239477">
    <property type="component" value="Chromosome"/>
</dbReference>
<evidence type="ECO:0000313" key="1">
    <source>
        <dbReference type="EMBL" id="AVJ31066.1"/>
    </source>
</evidence>
<reference evidence="1 2" key="1">
    <citation type="submission" date="2017-09" db="EMBL/GenBank/DDBJ databases">
        <title>Genomic, metabolic, and phenotypic characteristics of bacterial isolates from the natural microbiome of the model nematode Caenorhabditis elegans.</title>
        <authorList>
            <person name="Zimmermann J."/>
            <person name="Obeng N."/>
            <person name="Yang W."/>
            <person name="Obeng O."/>
            <person name="Kissoyan K."/>
            <person name="Pees B."/>
            <person name="Dirksen P."/>
            <person name="Hoppner M."/>
            <person name="Franke A."/>
            <person name="Rosenstiel P."/>
            <person name="Leippe M."/>
            <person name="Dierking K."/>
            <person name="Kaleta C."/>
            <person name="Schulenburg H."/>
        </authorList>
    </citation>
    <scope>NUCLEOTIDE SEQUENCE [LARGE SCALE GENOMIC DNA]</scope>
    <source>
        <strain evidence="1 2">MYb73</strain>
    </source>
</reference>
<evidence type="ECO:0000313" key="2">
    <source>
        <dbReference type="Proteomes" id="UP000239477"/>
    </source>
</evidence>
<accession>A0A2S0IGG0</accession>
<name>A0A2S0IGG0_9BURK</name>
<proteinExistence type="predicted"/>
<protein>
    <recommendedName>
        <fullName evidence="3">DUF3352 domain-containing protein</fullName>
    </recommendedName>
</protein>